<dbReference type="Pfam" id="PF13180">
    <property type="entry name" value="PDZ_2"/>
    <property type="match status" value="1"/>
</dbReference>
<dbReference type="CDD" id="cd07560">
    <property type="entry name" value="Peptidase_S41_CPP"/>
    <property type="match status" value="1"/>
</dbReference>
<dbReference type="RefSeq" id="WP_085767278.1">
    <property type="nucleotide sequence ID" value="NZ_CP019344.1"/>
</dbReference>
<feature type="domain" description="PDZ" evidence="6">
    <location>
        <begin position="86"/>
        <end position="144"/>
    </location>
</feature>
<dbReference type="PANTHER" id="PTHR32060:SF30">
    <property type="entry name" value="CARBOXY-TERMINAL PROCESSING PROTEASE CTPA"/>
    <property type="match status" value="1"/>
</dbReference>
<evidence type="ECO:0000313" key="8">
    <source>
        <dbReference type="Proteomes" id="UP000193431"/>
    </source>
</evidence>
<keyword evidence="3 5" id="KW-0378">Hydrolase</keyword>
<dbReference type="GO" id="GO:0030288">
    <property type="term" value="C:outer membrane-bounded periplasmic space"/>
    <property type="evidence" value="ECO:0007669"/>
    <property type="project" value="TreeGrafter"/>
</dbReference>
<protein>
    <submittedName>
        <fullName evidence="7">Peptidase S41</fullName>
    </submittedName>
</protein>
<dbReference type="Pfam" id="PF03572">
    <property type="entry name" value="Peptidase_S41"/>
    <property type="match status" value="1"/>
</dbReference>
<evidence type="ECO:0000259" key="6">
    <source>
        <dbReference type="PROSITE" id="PS50106"/>
    </source>
</evidence>
<dbReference type="SMART" id="SM00228">
    <property type="entry name" value="PDZ"/>
    <property type="match status" value="1"/>
</dbReference>
<accession>A0A1W6MLK3</accession>
<dbReference type="AlphaFoldDB" id="A0A1W6MLK3"/>
<dbReference type="InterPro" id="IPR055210">
    <property type="entry name" value="CtpA/B_N"/>
</dbReference>
<dbReference type="InterPro" id="IPR001478">
    <property type="entry name" value="PDZ"/>
</dbReference>
<evidence type="ECO:0000256" key="3">
    <source>
        <dbReference type="ARBA" id="ARBA00022801"/>
    </source>
</evidence>
<dbReference type="SUPFAM" id="SSF50156">
    <property type="entry name" value="PDZ domain-like"/>
    <property type="match status" value="1"/>
</dbReference>
<dbReference type="GO" id="GO:0004175">
    <property type="term" value="F:endopeptidase activity"/>
    <property type="evidence" value="ECO:0007669"/>
    <property type="project" value="TreeGrafter"/>
</dbReference>
<dbReference type="Pfam" id="PF22694">
    <property type="entry name" value="CtpB_N-like"/>
    <property type="match status" value="1"/>
</dbReference>
<dbReference type="InterPro" id="IPR004447">
    <property type="entry name" value="Peptidase_S41A"/>
</dbReference>
<dbReference type="NCBIfam" id="TIGR00225">
    <property type="entry name" value="prc"/>
    <property type="match status" value="1"/>
</dbReference>
<dbReference type="Gene3D" id="2.30.42.10">
    <property type="match status" value="1"/>
</dbReference>
<evidence type="ECO:0000313" key="7">
    <source>
        <dbReference type="EMBL" id="ARN78473.1"/>
    </source>
</evidence>
<dbReference type="GO" id="GO:0008236">
    <property type="term" value="F:serine-type peptidase activity"/>
    <property type="evidence" value="ECO:0007669"/>
    <property type="project" value="UniProtKB-KW"/>
</dbReference>
<evidence type="ECO:0000256" key="4">
    <source>
        <dbReference type="ARBA" id="ARBA00022825"/>
    </source>
</evidence>
<dbReference type="CDD" id="cd06782">
    <property type="entry name" value="cpPDZ_CPP-like"/>
    <property type="match status" value="1"/>
</dbReference>
<dbReference type="SMART" id="SM00245">
    <property type="entry name" value="TSPc"/>
    <property type="match status" value="1"/>
</dbReference>
<dbReference type="GO" id="GO:0006508">
    <property type="term" value="P:proteolysis"/>
    <property type="evidence" value="ECO:0007669"/>
    <property type="project" value="UniProtKB-KW"/>
</dbReference>
<dbReference type="Gene3D" id="3.90.226.10">
    <property type="entry name" value="2-enoyl-CoA Hydratase, Chain A, domain 1"/>
    <property type="match status" value="1"/>
</dbReference>
<dbReference type="PANTHER" id="PTHR32060">
    <property type="entry name" value="TAIL-SPECIFIC PROTEASE"/>
    <property type="match status" value="1"/>
</dbReference>
<dbReference type="STRING" id="331648.BST97_11005"/>
<dbReference type="Proteomes" id="UP000193431">
    <property type="component" value="Chromosome"/>
</dbReference>
<keyword evidence="4 5" id="KW-0720">Serine protease</keyword>
<dbReference type="GO" id="GO:0007165">
    <property type="term" value="P:signal transduction"/>
    <property type="evidence" value="ECO:0007669"/>
    <property type="project" value="TreeGrafter"/>
</dbReference>
<sequence>MKHSPKKSSSRRIFIPVLLSVFFLSLASFKNDFFEIAKQIEIFTEMYKQLNMNYVDDTNPGELMESAIDGMLDDLDPYTRYWTEQEVERSKINRRGSYTGIGANVSTREDKVIIVEPWKDYPADKAGLKAGDEIIQIDDLKITDYKENAGDLLKGSPGSGIQLIYKRQGKEYQTSLKRAAVEVKAVPFYSMATEKIGYVVLSKFNEKASTETRRAIKELKSQGAEKIILDLRGNPGGLLSEAVNVSNLFIPKGKLITSTRSAVDKYNKTYLTKKEEEFEGMPIAVLINGRSASASEIVSGSIQDYDRGVIIGARSFGKGLVQRPKELSYGTQVKITISRYYTPSGRCIQALDYWNRDENNEAVRTKAKDYNAFATVTNKRTVFDGGGINPDIELASTAYSPVTTALLQENAIFDYATEYYYNHQHEDLLKFEFSDSDFNDFVKWVEDRGFDFETVTESAFAKAYQTAVEEELEDDIKATYSDMVKAINKAKKRDIKDKQPEIQSLLSDEIVKRYFYRDGLYKYQIENNPEIREAINVLSDSSRYNKILGYD</sequence>
<dbReference type="InterPro" id="IPR036034">
    <property type="entry name" value="PDZ_sf"/>
</dbReference>
<evidence type="ECO:0000256" key="1">
    <source>
        <dbReference type="ARBA" id="ARBA00009179"/>
    </source>
</evidence>
<name>A0A1W6MLK3_9FLAO</name>
<keyword evidence="8" id="KW-1185">Reference proteome</keyword>
<dbReference type="OrthoDB" id="9812068at2"/>
<keyword evidence="2 5" id="KW-0645">Protease</keyword>
<dbReference type="EMBL" id="CP019344">
    <property type="protein sequence ID" value="ARN78473.1"/>
    <property type="molecule type" value="Genomic_DNA"/>
</dbReference>
<evidence type="ECO:0000256" key="2">
    <source>
        <dbReference type="ARBA" id="ARBA00022670"/>
    </source>
</evidence>
<dbReference type="SUPFAM" id="SSF52096">
    <property type="entry name" value="ClpP/crotonase"/>
    <property type="match status" value="1"/>
</dbReference>
<dbReference type="PROSITE" id="PS50106">
    <property type="entry name" value="PDZ"/>
    <property type="match status" value="1"/>
</dbReference>
<proteinExistence type="inferred from homology"/>
<gene>
    <name evidence="7" type="ORF">BST97_11005</name>
</gene>
<dbReference type="InterPro" id="IPR029045">
    <property type="entry name" value="ClpP/crotonase-like_dom_sf"/>
</dbReference>
<comment type="similarity">
    <text evidence="1 5">Belongs to the peptidase S41A family.</text>
</comment>
<reference evidence="7 8" key="1">
    <citation type="submission" date="2016-11" db="EMBL/GenBank/DDBJ databases">
        <title>Trade-off between light-utilization and light-protection in marine flavobacteria.</title>
        <authorList>
            <person name="Kumagai Y."/>
        </authorList>
    </citation>
    <scope>NUCLEOTIDE SEQUENCE [LARGE SCALE GENOMIC DNA]</scope>
    <source>
        <strain evidence="7 8">JCM 13191</strain>
    </source>
</reference>
<evidence type="ECO:0000256" key="5">
    <source>
        <dbReference type="RuleBase" id="RU004404"/>
    </source>
</evidence>
<dbReference type="InterPro" id="IPR005151">
    <property type="entry name" value="Tail-specific_protease"/>
</dbReference>
<organism evidence="7 8">
    <name type="scientific">Nonlabens spongiae</name>
    <dbReference type="NCBI Taxonomy" id="331648"/>
    <lineage>
        <taxon>Bacteria</taxon>
        <taxon>Pseudomonadati</taxon>
        <taxon>Bacteroidota</taxon>
        <taxon>Flavobacteriia</taxon>
        <taxon>Flavobacteriales</taxon>
        <taxon>Flavobacteriaceae</taxon>
        <taxon>Nonlabens</taxon>
    </lineage>
</organism>
<dbReference type="Gene3D" id="3.30.750.44">
    <property type="match status" value="1"/>
</dbReference>